<dbReference type="PANTHER" id="PTHR12304:SF4">
    <property type="entry name" value="URIDINE NUCLEOSIDASE"/>
    <property type="match status" value="1"/>
</dbReference>
<dbReference type="GO" id="GO:0006152">
    <property type="term" value="P:purine nucleoside catabolic process"/>
    <property type="evidence" value="ECO:0007669"/>
    <property type="project" value="TreeGrafter"/>
</dbReference>
<dbReference type="Gene3D" id="3.90.245.10">
    <property type="entry name" value="Ribonucleoside hydrolase-like"/>
    <property type="match status" value="1"/>
</dbReference>
<dbReference type="OrthoDB" id="2530052at2"/>
<dbReference type="Proteomes" id="UP000295636">
    <property type="component" value="Unassembled WGS sequence"/>
</dbReference>
<dbReference type="RefSeq" id="WP_133234350.1">
    <property type="nucleotide sequence ID" value="NZ_SMRT01000017.1"/>
</dbReference>
<organism evidence="4 5">
    <name type="scientific">Paenibacillus piri</name>
    <dbReference type="NCBI Taxonomy" id="2547395"/>
    <lineage>
        <taxon>Bacteria</taxon>
        <taxon>Bacillati</taxon>
        <taxon>Bacillota</taxon>
        <taxon>Bacilli</taxon>
        <taxon>Bacillales</taxon>
        <taxon>Paenibacillaceae</taxon>
        <taxon>Paenibacillus</taxon>
    </lineage>
</organism>
<sequence>MNFPQITEEQRLRRLEPPAGKVRMVLDTDTYNEIDDQFAVIYALQSKAKLQIEAFYAAPFDNSLSTGPKDGMEKSYNELQKIAAVMGIEGQYPIYRGSDAFMTEAGVPVESEAARNLVERAMASDDNDPLYVVAIGAITNVASAILMEPKIIGKIVVVWLGGHALHWPDTKEFNLRQDLYASRTVLDCGVPLVLLPCMGVTSHLQTTLSEIRDYVKDKGETGLYLYETYKNCHDDHTGYSRVIWDISTIAYLIDERWTPSSLVHSPLLSDEFRWSQDTSRHFIRYVWSIKRDAVFKDLFAKL</sequence>
<dbReference type="SUPFAM" id="SSF53590">
    <property type="entry name" value="Nucleoside hydrolase"/>
    <property type="match status" value="1"/>
</dbReference>
<dbReference type="InterPro" id="IPR036452">
    <property type="entry name" value="Ribo_hydro-like"/>
</dbReference>
<keyword evidence="5" id="KW-1185">Reference proteome</keyword>
<dbReference type="InterPro" id="IPR023186">
    <property type="entry name" value="IUNH"/>
</dbReference>
<reference evidence="4 5" key="1">
    <citation type="submission" date="2019-03" db="EMBL/GenBank/DDBJ databases">
        <title>This is whole genome sequence of Paenibacillus sp MS74 strain.</title>
        <authorList>
            <person name="Trinh H.N."/>
        </authorList>
    </citation>
    <scope>NUCLEOTIDE SEQUENCE [LARGE SCALE GENOMIC DNA]</scope>
    <source>
        <strain evidence="4 5">MS74</strain>
    </source>
</reference>
<dbReference type="AlphaFoldDB" id="A0A4R5KDJ7"/>
<evidence type="ECO:0000313" key="5">
    <source>
        <dbReference type="Proteomes" id="UP000295636"/>
    </source>
</evidence>
<protein>
    <submittedName>
        <fullName evidence="4">Nucleoside hydrolase</fullName>
    </submittedName>
</protein>
<name>A0A4R5KDJ7_9BACL</name>
<dbReference type="Pfam" id="PF01156">
    <property type="entry name" value="IU_nuc_hydro"/>
    <property type="match status" value="1"/>
</dbReference>
<gene>
    <name evidence="4" type="ORF">E1757_27745</name>
</gene>
<feature type="domain" description="Inosine/uridine-preferring nucleoside hydrolase" evidence="3">
    <location>
        <begin position="25"/>
        <end position="257"/>
    </location>
</feature>
<comment type="caution">
    <text evidence="4">The sequence shown here is derived from an EMBL/GenBank/DDBJ whole genome shotgun (WGS) entry which is preliminary data.</text>
</comment>
<dbReference type="InterPro" id="IPR001910">
    <property type="entry name" value="Inosine/uridine_hydrolase_dom"/>
</dbReference>
<evidence type="ECO:0000256" key="1">
    <source>
        <dbReference type="ARBA" id="ARBA00022801"/>
    </source>
</evidence>
<proteinExistence type="predicted"/>
<dbReference type="GO" id="GO:0008477">
    <property type="term" value="F:purine nucleosidase activity"/>
    <property type="evidence" value="ECO:0007669"/>
    <property type="project" value="TreeGrafter"/>
</dbReference>
<keyword evidence="1 4" id="KW-0378">Hydrolase</keyword>
<evidence type="ECO:0000259" key="3">
    <source>
        <dbReference type="Pfam" id="PF01156"/>
    </source>
</evidence>
<accession>A0A4R5KDJ7</accession>
<evidence type="ECO:0000256" key="2">
    <source>
        <dbReference type="ARBA" id="ARBA00023295"/>
    </source>
</evidence>
<dbReference type="EMBL" id="SMRT01000017">
    <property type="protein sequence ID" value="TDF93276.1"/>
    <property type="molecule type" value="Genomic_DNA"/>
</dbReference>
<keyword evidence="2" id="KW-0326">Glycosidase</keyword>
<dbReference type="PANTHER" id="PTHR12304">
    <property type="entry name" value="INOSINE-URIDINE PREFERRING NUCLEOSIDE HYDROLASE"/>
    <property type="match status" value="1"/>
</dbReference>
<evidence type="ECO:0000313" key="4">
    <source>
        <dbReference type="EMBL" id="TDF93276.1"/>
    </source>
</evidence>
<dbReference type="GO" id="GO:0005829">
    <property type="term" value="C:cytosol"/>
    <property type="evidence" value="ECO:0007669"/>
    <property type="project" value="TreeGrafter"/>
</dbReference>